<evidence type="ECO:0000313" key="8">
    <source>
        <dbReference type="EMBL" id="MFC5728714.1"/>
    </source>
</evidence>
<evidence type="ECO:0000313" key="9">
    <source>
        <dbReference type="Proteomes" id="UP001596072"/>
    </source>
</evidence>
<organism evidence="8 9">
    <name type="scientific">Nocardioides vastitatis</name>
    <dbReference type="NCBI Taxonomy" id="2568655"/>
    <lineage>
        <taxon>Bacteria</taxon>
        <taxon>Bacillati</taxon>
        <taxon>Actinomycetota</taxon>
        <taxon>Actinomycetes</taxon>
        <taxon>Propionibacteriales</taxon>
        <taxon>Nocardioidaceae</taxon>
        <taxon>Nocardioides</taxon>
    </lineage>
</organism>
<dbReference type="PANTHER" id="PTHR43133:SF50">
    <property type="entry name" value="ECF RNA POLYMERASE SIGMA FACTOR SIGM"/>
    <property type="match status" value="1"/>
</dbReference>
<dbReference type="SUPFAM" id="SSF88659">
    <property type="entry name" value="Sigma3 and sigma4 domains of RNA polymerase sigma factors"/>
    <property type="match status" value="1"/>
</dbReference>
<dbReference type="RefSeq" id="WP_136430929.1">
    <property type="nucleotide sequence ID" value="NZ_JBHSNS010000002.1"/>
</dbReference>
<dbReference type="InterPro" id="IPR007627">
    <property type="entry name" value="RNA_pol_sigma70_r2"/>
</dbReference>
<evidence type="ECO:0000256" key="3">
    <source>
        <dbReference type="ARBA" id="ARBA00023082"/>
    </source>
</evidence>
<evidence type="ECO:0000259" key="7">
    <source>
        <dbReference type="Pfam" id="PF08281"/>
    </source>
</evidence>
<dbReference type="Pfam" id="PF04542">
    <property type="entry name" value="Sigma70_r2"/>
    <property type="match status" value="1"/>
</dbReference>
<feature type="domain" description="RNA polymerase sigma-70 region 2" evidence="6">
    <location>
        <begin position="19"/>
        <end position="76"/>
    </location>
</feature>
<keyword evidence="5" id="KW-0804">Transcription</keyword>
<dbReference type="Pfam" id="PF08281">
    <property type="entry name" value="Sigma70_r4_2"/>
    <property type="match status" value="1"/>
</dbReference>
<dbReference type="InterPro" id="IPR013324">
    <property type="entry name" value="RNA_pol_sigma_r3/r4-like"/>
</dbReference>
<protein>
    <submittedName>
        <fullName evidence="8">SigE family RNA polymerase sigma factor</fullName>
    </submittedName>
</protein>
<dbReference type="InterPro" id="IPR013325">
    <property type="entry name" value="RNA_pol_sigma_r2"/>
</dbReference>
<name>A0ABW0ZCI8_9ACTN</name>
<dbReference type="CDD" id="cd06171">
    <property type="entry name" value="Sigma70_r4"/>
    <property type="match status" value="1"/>
</dbReference>
<dbReference type="SUPFAM" id="SSF88946">
    <property type="entry name" value="Sigma2 domain of RNA polymerase sigma factors"/>
    <property type="match status" value="1"/>
</dbReference>
<comment type="similarity">
    <text evidence="1">Belongs to the sigma-70 factor family. ECF subfamily.</text>
</comment>
<evidence type="ECO:0000256" key="5">
    <source>
        <dbReference type="ARBA" id="ARBA00023163"/>
    </source>
</evidence>
<dbReference type="InterPro" id="IPR014325">
    <property type="entry name" value="RNA_pol_sigma-E_actinobac"/>
</dbReference>
<dbReference type="Gene3D" id="1.10.10.10">
    <property type="entry name" value="Winged helix-like DNA-binding domain superfamily/Winged helix DNA-binding domain"/>
    <property type="match status" value="1"/>
</dbReference>
<feature type="domain" description="RNA polymerase sigma factor 70 region 4 type 2" evidence="7">
    <location>
        <begin position="100"/>
        <end position="152"/>
    </location>
</feature>
<dbReference type="InterPro" id="IPR036388">
    <property type="entry name" value="WH-like_DNA-bd_sf"/>
</dbReference>
<dbReference type="InterPro" id="IPR039425">
    <property type="entry name" value="RNA_pol_sigma-70-like"/>
</dbReference>
<keyword evidence="4" id="KW-0238">DNA-binding</keyword>
<evidence type="ECO:0000256" key="2">
    <source>
        <dbReference type="ARBA" id="ARBA00023015"/>
    </source>
</evidence>
<dbReference type="InterPro" id="IPR014284">
    <property type="entry name" value="RNA_pol_sigma-70_dom"/>
</dbReference>
<keyword evidence="9" id="KW-1185">Reference proteome</keyword>
<evidence type="ECO:0000256" key="4">
    <source>
        <dbReference type="ARBA" id="ARBA00023125"/>
    </source>
</evidence>
<proteinExistence type="inferred from homology"/>
<dbReference type="EMBL" id="JBHSNS010000002">
    <property type="protein sequence ID" value="MFC5728714.1"/>
    <property type="molecule type" value="Genomic_DNA"/>
</dbReference>
<evidence type="ECO:0000256" key="1">
    <source>
        <dbReference type="ARBA" id="ARBA00010641"/>
    </source>
</evidence>
<evidence type="ECO:0000259" key="6">
    <source>
        <dbReference type="Pfam" id="PF04542"/>
    </source>
</evidence>
<dbReference type="NCBIfam" id="TIGR02983">
    <property type="entry name" value="SigE-fam_strep"/>
    <property type="match status" value="1"/>
</dbReference>
<dbReference type="PANTHER" id="PTHR43133">
    <property type="entry name" value="RNA POLYMERASE ECF-TYPE SIGMA FACTO"/>
    <property type="match status" value="1"/>
</dbReference>
<dbReference type="NCBIfam" id="TIGR02937">
    <property type="entry name" value="sigma70-ECF"/>
    <property type="match status" value="1"/>
</dbReference>
<keyword evidence="3" id="KW-0731">Sigma factor</keyword>
<sequence>MTTDEESFRRWAGERQLALLRSAVLLTGDRHRAEDLVQEALAKVALRWRRLRDGNPEAYARQVIVRDNISWWRKRRHEMVTDRSPQVAVPDPSSASDRRMLLDAALASLTPRQRAVVVLRYYDDLTARATADVLGVSVGTIKSQTHLALARLREAAPELAELLGEEIEQ</sequence>
<keyword evidence="2" id="KW-0805">Transcription regulation</keyword>
<dbReference type="Proteomes" id="UP001596072">
    <property type="component" value="Unassembled WGS sequence"/>
</dbReference>
<dbReference type="InterPro" id="IPR013249">
    <property type="entry name" value="RNA_pol_sigma70_r4_t2"/>
</dbReference>
<gene>
    <name evidence="8" type="ORF">ACFPQB_07275</name>
</gene>
<accession>A0ABW0ZCI8</accession>
<comment type="caution">
    <text evidence="8">The sequence shown here is derived from an EMBL/GenBank/DDBJ whole genome shotgun (WGS) entry which is preliminary data.</text>
</comment>
<reference evidence="9" key="1">
    <citation type="journal article" date="2019" name="Int. J. Syst. Evol. Microbiol.">
        <title>The Global Catalogue of Microorganisms (GCM) 10K type strain sequencing project: providing services to taxonomists for standard genome sequencing and annotation.</title>
        <authorList>
            <consortium name="The Broad Institute Genomics Platform"/>
            <consortium name="The Broad Institute Genome Sequencing Center for Infectious Disease"/>
            <person name="Wu L."/>
            <person name="Ma J."/>
        </authorList>
    </citation>
    <scope>NUCLEOTIDE SEQUENCE [LARGE SCALE GENOMIC DNA]</scope>
    <source>
        <strain evidence="9">YIM 94188</strain>
    </source>
</reference>
<dbReference type="Gene3D" id="1.10.1740.10">
    <property type="match status" value="1"/>
</dbReference>